<dbReference type="EMBL" id="CM020620">
    <property type="protein sequence ID" value="KAK1867008.1"/>
    <property type="molecule type" value="Genomic_DNA"/>
</dbReference>
<keyword evidence="2" id="KW-1185">Reference proteome</keyword>
<gene>
    <name evidence="1" type="ORF">I4F81_009520</name>
</gene>
<sequence length="517" mass="55186">MAVGTLSSSAPVAVASIGACGSGGSTLLNELFQTSLPVAPRRGVQTTRGVAEAEAASSQAVVLDVEGFDSRDRSRAEDQALAMKWAFCVADMVIYNIRFTDLGRSDDLPVAGLGACVEEELRLRATGVLPSVAVAPKLLLVAVRDWDGAGLSREELVEAYTSALEAMLEGVPLPEGSGPLALTDVFDFHFALLPHRQLCRAQWDDSLGDVAALLEREVTAAAEGAVAGGRSQLAADVWAALSAGEGDALSGAVEVPPEAELTATYACEATMKAVEARYLRNVQPWKVDTGAGRLVRDFGRQAGETLEQTLDAFSADAAAHGTTEAVRRKREELRGTVLTDLHGLYAKQLVKLRELAYQVFRDNLARIRISASVEKDVDGAIKVAEKFFVAKANELVVPGSGWRYDALRSELVKHMREDATERLQSARLSGVYTKPVRFPVALSLHYLAASVAGLVDSRLPQKQPTEDVTLTDPNRLKLADLSRLYPHSLSGAAHTIGGGDLPKLHKVPDLGDGVVDD</sequence>
<comment type="caution">
    <text evidence="1">The sequence shown here is derived from an EMBL/GenBank/DDBJ whole genome shotgun (WGS) entry which is preliminary data.</text>
</comment>
<accession>A0ACC3CA97</accession>
<organism evidence="1 2">
    <name type="scientific">Pyropia yezoensis</name>
    <name type="common">Susabi-nori</name>
    <name type="synonym">Porphyra yezoensis</name>
    <dbReference type="NCBI Taxonomy" id="2788"/>
    <lineage>
        <taxon>Eukaryota</taxon>
        <taxon>Rhodophyta</taxon>
        <taxon>Bangiophyceae</taxon>
        <taxon>Bangiales</taxon>
        <taxon>Bangiaceae</taxon>
        <taxon>Pyropia</taxon>
    </lineage>
</organism>
<evidence type="ECO:0000313" key="1">
    <source>
        <dbReference type="EMBL" id="KAK1867008.1"/>
    </source>
</evidence>
<evidence type="ECO:0000313" key="2">
    <source>
        <dbReference type="Proteomes" id="UP000798662"/>
    </source>
</evidence>
<name>A0ACC3CA97_PYRYE</name>
<protein>
    <submittedName>
        <fullName evidence="1">Uncharacterized protein</fullName>
    </submittedName>
</protein>
<proteinExistence type="predicted"/>
<dbReference type="Proteomes" id="UP000798662">
    <property type="component" value="Chromosome 3"/>
</dbReference>
<reference evidence="1" key="1">
    <citation type="submission" date="2019-11" db="EMBL/GenBank/DDBJ databases">
        <title>Nori genome reveals adaptations in red seaweeds to the harsh intertidal environment.</title>
        <authorList>
            <person name="Wang D."/>
            <person name="Mao Y."/>
        </authorList>
    </citation>
    <scope>NUCLEOTIDE SEQUENCE</scope>
    <source>
        <tissue evidence="1">Gametophyte</tissue>
    </source>
</reference>